<evidence type="ECO:0000313" key="3">
    <source>
        <dbReference type="EMBL" id="RXG92939.1"/>
    </source>
</evidence>
<feature type="domain" description="Inositolphosphotransferase Aur1/Ipt1" evidence="2">
    <location>
        <begin position="125"/>
        <end position="310"/>
    </location>
</feature>
<comment type="caution">
    <text evidence="3">The sequence shown here is derived from an EMBL/GenBank/DDBJ whole genome shotgun (WGS) entry which is preliminary data.</text>
</comment>
<keyword evidence="4" id="KW-1185">Reference proteome</keyword>
<dbReference type="EMBL" id="RDRA01000011">
    <property type="protein sequence ID" value="RXG92939.1"/>
    <property type="molecule type" value="Genomic_DNA"/>
</dbReference>
<keyword evidence="1" id="KW-0472">Membrane</keyword>
<proteinExistence type="predicted"/>
<feature type="transmembrane region" description="Helical" evidence="1">
    <location>
        <begin position="61"/>
        <end position="80"/>
    </location>
</feature>
<reference evidence="3 4" key="1">
    <citation type="submission" date="2018-10" db="EMBL/GenBank/DDBJ databases">
        <title>Bradyrhizobium sp. nov., isolated from effective nodules of peanut in China.</title>
        <authorList>
            <person name="Li Y."/>
        </authorList>
    </citation>
    <scope>NUCLEOTIDE SEQUENCE [LARGE SCALE GENOMIC DNA]</scope>
    <source>
        <strain evidence="3 4">CCBAU 51781</strain>
    </source>
</reference>
<organism evidence="3 4">
    <name type="scientific">Bradyrhizobium zhanjiangense</name>
    <dbReference type="NCBI Taxonomy" id="1325107"/>
    <lineage>
        <taxon>Bacteria</taxon>
        <taxon>Pseudomonadati</taxon>
        <taxon>Pseudomonadota</taxon>
        <taxon>Alphaproteobacteria</taxon>
        <taxon>Hyphomicrobiales</taxon>
        <taxon>Nitrobacteraceae</taxon>
        <taxon>Bradyrhizobium</taxon>
    </lineage>
</organism>
<dbReference type="Pfam" id="PF14378">
    <property type="entry name" value="PAP2_3"/>
    <property type="match status" value="1"/>
</dbReference>
<feature type="transmembrane region" description="Helical" evidence="1">
    <location>
        <begin position="87"/>
        <end position="112"/>
    </location>
</feature>
<sequence length="336" mass="35940">MTGRAYVRNSPAQSAGAQTSSEAVEAYGLYLLNWITITILALFVGVSLALLKLSMALEGELLGSMATVAGLTAAGHVLLSRVRAVRIAYVLISIAQLGLVSMLGAVLTYVAASANLPLQDAMLDSWDKFFGLDWTIYYRLMTAWPALLPYACLSYGAIGLPPIAVPIVLGLTNNHVRLQQFTMATLLTLCAVALISALIPAIGTYQQYNLPTEFATFKASGYLIQLDRLPVVRSSSLQVLNISQIGGIVTFPSFHAAAALLALWAWWGVWWMRPWALMMCVAMLAATPLWGGHYFVDIFAGVAVAALAIAFAKAIEGQSLVIPHGAKSTSLACMTP</sequence>
<name>A0ABY0DK10_9BRAD</name>
<evidence type="ECO:0000313" key="4">
    <source>
        <dbReference type="Proteomes" id="UP000289946"/>
    </source>
</evidence>
<protein>
    <recommendedName>
        <fullName evidence="2">Inositolphosphotransferase Aur1/Ipt1 domain-containing protein</fullName>
    </recommendedName>
</protein>
<gene>
    <name evidence="3" type="ORF">EAS62_19735</name>
</gene>
<feature type="transmembrane region" description="Helical" evidence="1">
    <location>
        <begin position="245"/>
        <end position="267"/>
    </location>
</feature>
<feature type="transmembrane region" description="Helical" evidence="1">
    <location>
        <begin position="298"/>
        <end position="315"/>
    </location>
</feature>
<dbReference type="InterPro" id="IPR026841">
    <property type="entry name" value="Aur1/Ipt1"/>
</dbReference>
<feature type="transmembrane region" description="Helical" evidence="1">
    <location>
        <begin position="181"/>
        <end position="202"/>
    </location>
</feature>
<dbReference type="Proteomes" id="UP000289946">
    <property type="component" value="Unassembled WGS sequence"/>
</dbReference>
<dbReference type="RefSeq" id="WP_128940454.1">
    <property type="nucleotide sequence ID" value="NZ_RDRA01000011.1"/>
</dbReference>
<keyword evidence="1" id="KW-1133">Transmembrane helix</keyword>
<evidence type="ECO:0000256" key="1">
    <source>
        <dbReference type="SAM" id="Phobius"/>
    </source>
</evidence>
<feature type="transmembrane region" description="Helical" evidence="1">
    <location>
        <begin position="27"/>
        <end position="49"/>
    </location>
</feature>
<evidence type="ECO:0000259" key="2">
    <source>
        <dbReference type="Pfam" id="PF14378"/>
    </source>
</evidence>
<keyword evidence="1" id="KW-0812">Transmembrane</keyword>
<accession>A0ABY0DK10</accession>
<feature type="transmembrane region" description="Helical" evidence="1">
    <location>
        <begin position="147"/>
        <end position="169"/>
    </location>
</feature>